<reference evidence="1 2" key="1">
    <citation type="submission" date="2018-07" db="EMBL/GenBank/DDBJ databases">
        <title>Genomic Encyclopedia of Type Strains, Phase IV (KMG-IV): sequencing the most valuable type-strain genomes for metagenomic binning, comparative biology and taxonomic classification.</title>
        <authorList>
            <person name="Goeker M."/>
        </authorList>
    </citation>
    <scope>NUCLEOTIDE SEQUENCE [LARGE SCALE GENOMIC DNA]</scope>
    <source>
        <strain evidence="1 2">DSM 27016</strain>
    </source>
</reference>
<protein>
    <submittedName>
        <fullName evidence="1">Uncharacterized protein</fullName>
    </submittedName>
</protein>
<keyword evidence="2" id="KW-1185">Reference proteome</keyword>
<organism evidence="1 2">
    <name type="scientific">Anaerobacterium chartisolvens</name>
    <dbReference type="NCBI Taxonomy" id="1297424"/>
    <lineage>
        <taxon>Bacteria</taxon>
        <taxon>Bacillati</taxon>
        <taxon>Bacillota</taxon>
        <taxon>Clostridia</taxon>
        <taxon>Eubacteriales</taxon>
        <taxon>Oscillospiraceae</taxon>
        <taxon>Anaerobacterium</taxon>
    </lineage>
</organism>
<dbReference type="OrthoDB" id="1938209at2"/>
<evidence type="ECO:0000313" key="1">
    <source>
        <dbReference type="EMBL" id="RCX13272.1"/>
    </source>
</evidence>
<name>A0A369AV63_9FIRM</name>
<proteinExistence type="predicted"/>
<accession>A0A369AV63</accession>
<sequence length="1001" mass="107079">MAEYTTNLNLEKPLGGENLRRQVINDNMDRIDAAVFAAGSQAELLSGRMDALEEPTYSVETTYEAPMLTLPQSTVTSVFDKFTVKGRTYTNLFGSDGDCEDASKWLSYRVTKENDATKKVFGTQCFKGTIAVSDGGYLINKSKESLPLKSNTYYMLSAYVCSGTLSGGCRLTIETTPAQILILSPTSFTRICKKATPAQIAAMPLGNNFCVALNGNKGEYGYVDGVMLNEITADDYNNLTDAELMAKYPYINETQSSGPVKVTSIGKNIISTSEEFWEQGTISINTGINAASEIRLRTKTYLPINAGSVYTLSTSGWDIRSVIYYDAGYNYVSNAGELISPSTITVPIDVKFCRVIIRKYNDPIVYPVDITSARLQIELGTTATNYEPYTETASYIQPPQGSMKSVGGVSDKYDVLTGENTQNICGDWVELTGDLDWYYEGQFPPSKAFKLFNFAQEGIGGLGQFPGYFVVDYSGSTGTSLLHVGADNRCLKATTGIFYLTVSDSKTGFLDGYVPSQDEIKAYFYGWQLCNSDGSTPYSGSGTKYWKKITDGTGLTSMTPTASYAGYTPYKIIYQLATPIVTYGPSKQLIAEPNGTITVEPAITNVGVVRNGYIEIEDSSRPIQDMDFINAIDIDTGIFKPIPLDIVAVRADRLAFAVEEAPDGTYYEYGYYYDSTLTTIPAITEAHATNLKAQADSNTKAIGRLSAGMDKIDAAMGEKAGQDAFSGHLADYVRQPGYAETTGGANAYLASLSPIPAEYTSGMGIAVKINVTNTGASTINVDGLGAKSILDSKGNAMTAGKLKSGSIYSLKYNGVNFILQGEGGGGTAGAGDVLSGKTFTNDAGDQTGILALTGTATINDVVSGKTFYNTNAKTKLTGTGILKRIASGTVNVRLEHEVVKTFSVSDIGFRAGLILIGFTGGGASGVTSLSAVISIAVNTSLYYSGGMGVSTYSRDSNSTYVGGSAQSDENGFSVGLRFSHSNGWNGLPGTVTASWWMAIEY</sequence>
<dbReference type="EMBL" id="QPJT01000018">
    <property type="protein sequence ID" value="RCX13272.1"/>
    <property type="molecule type" value="Genomic_DNA"/>
</dbReference>
<dbReference type="Proteomes" id="UP000253034">
    <property type="component" value="Unassembled WGS sequence"/>
</dbReference>
<dbReference type="AlphaFoldDB" id="A0A369AV63"/>
<evidence type="ECO:0000313" key="2">
    <source>
        <dbReference type="Proteomes" id="UP000253034"/>
    </source>
</evidence>
<dbReference type="RefSeq" id="WP_114298688.1">
    <property type="nucleotide sequence ID" value="NZ_QPJT01000018.1"/>
</dbReference>
<comment type="caution">
    <text evidence="1">The sequence shown here is derived from an EMBL/GenBank/DDBJ whole genome shotgun (WGS) entry which is preliminary data.</text>
</comment>
<gene>
    <name evidence="1" type="ORF">DFR58_11890</name>
</gene>